<feature type="compositionally biased region" description="Polar residues" evidence="12">
    <location>
        <begin position="360"/>
        <end position="372"/>
    </location>
</feature>
<feature type="coiled-coil region" evidence="11">
    <location>
        <begin position="664"/>
        <end position="750"/>
    </location>
</feature>
<keyword evidence="7 10" id="KW-0505">Motor protein</keyword>
<keyword evidence="15" id="KW-1185">Reference proteome</keyword>
<evidence type="ECO:0000256" key="12">
    <source>
        <dbReference type="SAM" id="MobiDB-lite"/>
    </source>
</evidence>
<dbReference type="GO" id="GO:0005874">
    <property type="term" value="C:microtubule"/>
    <property type="evidence" value="ECO:0007669"/>
    <property type="project" value="UniProtKB-KW"/>
</dbReference>
<dbReference type="GO" id="GO:0008017">
    <property type="term" value="F:microtubule binding"/>
    <property type="evidence" value="ECO:0007669"/>
    <property type="project" value="InterPro"/>
</dbReference>
<evidence type="ECO:0000313" key="14">
    <source>
        <dbReference type="EMBL" id="KAA0184146.1"/>
    </source>
</evidence>
<dbReference type="CDD" id="cd23649">
    <property type="entry name" value="Khc_CBD_cc"/>
    <property type="match status" value="1"/>
</dbReference>
<dbReference type="GO" id="GO:0003777">
    <property type="term" value="F:microtubule motor activity"/>
    <property type="evidence" value="ECO:0007669"/>
    <property type="project" value="InterPro"/>
</dbReference>
<feature type="compositionally biased region" description="Polar residues" evidence="12">
    <location>
        <begin position="905"/>
        <end position="915"/>
    </location>
</feature>
<comment type="subcellular location">
    <subcellularLocation>
        <location evidence="1">Cytoplasm</location>
        <location evidence="1">Cytoskeleton</location>
    </subcellularLocation>
</comment>
<dbReference type="Proteomes" id="UP000728185">
    <property type="component" value="Unassembled WGS sequence"/>
</dbReference>
<evidence type="ECO:0000313" key="15">
    <source>
        <dbReference type="Proteomes" id="UP000728185"/>
    </source>
</evidence>
<evidence type="ECO:0000256" key="10">
    <source>
        <dbReference type="RuleBase" id="RU000394"/>
    </source>
</evidence>
<evidence type="ECO:0000256" key="4">
    <source>
        <dbReference type="ARBA" id="ARBA00022741"/>
    </source>
</evidence>
<feature type="region of interest" description="Disordered" evidence="12">
    <location>
        <begin position="318"/>
        <end position="372"/>
    </location>
</feature>
<comment type="caution">
    <text evidence="9">Lacks conserved residue(s) required for the propagation of feature annotation.</text>
</comment>
<protein>
    <recommendedName>
        <fullName evidence="10">Kinesin-like protein</fullName>
    </recommendedName>
</protein>
<dbReference type="GO" id="GO:0007018">
    <property type="term" value="P:microtubule-based movement"/>
    <property type="evidence" value="ECO:0007669"/>
    <property type="project" value="InterPro"/>
</dbReference>
<feature type="coiled-coil region" evidence="11">
    <location>
        <begin position="385"/>
        <end position="479"/>
    </location>
</feature>
<organism evidence="14 15">
    <name type="scientific">Fasciolopsis buskii</name>
    <dbReference type="NCBI Taxonomy" id="27845"/>
    <lineage>
        <taxon>Eukaryota</taxon>
        <taxon>Metazoa</taxon>
        <taxon>Spiralia</taxon>
        <taxon>Lophotrochozoa</taxon>
        <taxon>Platyhelminthes</taxon>
        <taxon>Trematoda</taxon>
        <taxon>Digenea</taxon>
        <taxon>Plagiorchiida</taxon>
        <taxon>Echinostomata</taxon>
        <taxon>Echinostomatoidea</taxon>
        <taxon>Fasciolidae</taxon>
        <taxon>Fasciolopsis</taxon>
    </lineage>
</organism>
<dbReference type="EMBL" id="LUCM01011316">
    <property type="protein sequence ID" value="KAA0184146.1"/>
    <property type="molecule type" value="Genomic_DNA"/>
</dbReference>
<keyword evidence="6 11" id="KW-0175">Coiled coil</keyword>
<dbReference type="PANTHER" id="PTHR47968">
    <property type="entry name" value="CENTROMERE PROTEIN E"/>
    <property type="match status" value="1"/>
</dbReference>
<sequence>MSESIKVICRVRPLNDTEISGESKFVVTFPGDGKTSISIGGKSFNYDHVFQPKATQSEVYDIVAKPIVADVLNGYNGTIFAYGQTSSGKTFTMEGATERFVSSPEEVFDVIDEGKVNRHVAVTNMNEHSSRSHSVFMITVRQENLETQKKLHGKLYLVDLAGSEKVAKTGAEGQVLDEAKNINKSLSALGNVINALVEGSSHVPYRDSKLTRILQESLGGNARTTMVICCSPAAYNDSETKSTLMFGMRAKTIKNMVTVNEELTADEWRRRYEREKDRVRKLRIVIGKLEAELKRWRGGESVAQSEWFTENQYASALDDTKDAPSFPSTPSLAGPQNAGTPATAGSTGVATGPAGKVDNLPSQINTRTSTSGVTDEQVQMLYNQLDDKDDEINKQAQTIARLRQQIEEQDETIQTIQKDRDTKWAETTSIQAEYQSCKEEVKEVLQALEELAMNYDQKAQEVLLKTKELEEAQEALSKQSRLMHSKDGELTQFKDTYTNQKKKYTEMMSSLLKDLIDVGECMSDQLTKPSFGGAERLDEEFTVMRLYISKMKTEAKSLQSRVRQLEEERVQHVQLLRKSEDESKELNTRLHGLEAKLGTLTDKVDDSETRKRQLQETVDSLNAEVAKLRANEQLMTGTDAQSKQILEGQSSIRAKLDEEFKRQSEVYAAQVKELRDEVDEKQRKLEELKDLVNSLKFQGDKSDEELVRLRKECEEKTTKLEQLEKATEKREQARQDLRGLEETVIKELQTLHNLRRLFVQDLNNRIKRSDKRLRSTRDGAGNTESTQVNSNSPSQGAGTQSSTEMVVDYEDEDDANQCGSLAQREKILFLENNLDRLTQVHKQLVHDNAELRGELPKLEKRLKATVERVRSLESSLREAKEGAMRDRKRYQMEVERIKEVVRQRNLTTRRGQSQIAKPIRAGHAPVGPSVPGTGFGSNPVAVRPGAMGAP</sequence>
<feature type="domain" description="Kinesin motor" evidence="13">
    <location>
        <begin position="1"/>
        <end position="253"/>
    </location>
</feature>
<evidence type="ECO:0000256" key="6">
    <source>
        <dbReference type="ARBA" id="ARBA00023054"/>
    </source>
</evidence>
<feature type="compositionally biased region" description="Polar residues" evidence="12">
    <location>
        <begin position="782"/>
        <end position="804"/>
    </location>
</feature>
<feature type="compositionally biased region" description="Polar residues" evidence="12">
    <location>
        <begin position="337"/>
        <end position="349"/>
    </location>
</feature>
<dbReference type="PROSITE" id="PS00411">
    <property type="entry name" value="KINESIN_MOTOR_1"/>
    <property type="match status" value="1"/>
</dbReference>
<evidence type="ECO:0000256" key="2">
    <source>
        <dbReference type="ARBA" id="ARBA00022490"/>
    </source>
</evidence>
<dbReference type="InterPro" id="IPR001752">
    <property type="entry name" value="Kinesin_motor_dom"/>
</dbReference>
<evidence type="ECO:0000259" key="13">
    <source>
        <dbReference type="PROSITE" id="PS50067"/>
    </source>
</evidence>
<evidence type="ECO:0000256" key="9">
    <source>
        <dbReference type="PROSITE-ProRule" id="PRU00283"/>
    </source>
</evidence>
<evidence type="ECO:0000256" key="3">
    <source>
        <dbReference type="ARBA" id="ARBA00022701"/>
    </source>
</evidence>
<comment type="caution">
    <text evidence="14">The sequence shown here is derived from an EMBL/GenBank/DDBJ whole genome shotgun (WGS) entry which is preliminary data.</text>
</comment>
<keyword evidence="2" id="KW-0963">Cytoplasm</keyword>
<dbReference type="Gene3D" id="3.40.850.10">
    <property type="entry name" value="Kinesin motor domain"/>
    <property type="match status" value="2"/>
</dbReference>
<feature type="coiled-coil region" evidence="11">
    <location>
        <begin position="834"/>
        <end position="900"/>
    </location>
</feature>
<dbReference type="Gene3D" id="6.10.250.1590">
    <property type="match status" value="1"/>
</dbReference>
<feature type="coiled-coil region" evidence="11">
    <location>
        <begin position="265"/>
        <end position="292"/>
    </location>
</feature>
<proteinExistence type="inferred from homology"/>
<reference evidence="14" key="1">
    <citation type="submission" date="2019-05" db="EMBL/GenBank/DDBJ databases">
        <title>Annotation for the trematode Fasciolopsis buski.</title>
        <authorList>
            <person name="Choi Y.-J."/>
        </authorList>
    </citation>
    <scope>NUCLEOTIDE SEQUENCE</scope>
    <source>
        <strain evidence="14">HT</strain>
        <tissue evidence="14">Whole worm</tissue>
    </source>
</reference>
<dbReference type="OrthoDB" id="3176171at2759"/>
<evidence type="ECO:0000256" key="7">
    <source>
        <dbReference type="ARBA" id="ARBA00023175"/>
    </source>
</evidence>
<dbReference type="PANTHER" id="PTHR47968:SF36">
    <property type="entry name" value="KINESIN HEAVY CHAIN ISOFORM X1"/>
    <property type="match status" value="1"/>
</dbReference>
<feature type="region of interest" description="Disordered" evidence="12">
    <location>
        <begin position="769"/>
        <end position="805"/>
    </location>
</feature>
<accession>A0A8E0RL97</accession>
<gene>
    <name evidence="14" type="ORF">FBUS_06844</name>
</gene>
<evidence type="ECO:0000256" key="8">
    <source>
        <dbReference type="ARBA" id="ARBA00023212"/>
    </source>
</evidence>
<evidence type="ECO:0000256" key="5">
    <source>
        <dbReference type="ARBA" id="ARBA00022840"/>
    </source>
</evidence>
<comment type="similarity">
    <text evidence="9 10">Belongs to the TRAFAC class myosin-kinesin ATPase superfamily. Kinesin family.</text>
</comment>
<dbReference type="PRINTS" id="PR00380">
    <property type="entry name" value="KINESINHEAVY"/>
</dbReference>
<dbReference type="InterPro" id="IPR059182">
    <property type="entry name" value="Khc_C"/>
</dbReference>
<evidence type="ECO:0000256" key="11">
    <source>
        <dbReference type="SAM" id="Coils"/>
    </source>
</evidence>
<keyword evidence="5 10" id="KW-0067">ATP-binding</keyword>
<dbReference type="InterPro" id="IPR027417">
    <property type="entry name" value="P-loop_NTPase"/>
</dbReference>
<feature type="coiled-coil region" evidence="11">
    <location>
        <begin position="548"/>
        <end position="631"/>
    </location>
</feature>
<evidence type="ECO:0000256" key="1">
    <source>
        <dbReference type="ARBA" id="ARBA00004245"/>
    </source>
</evidence>
<feature type="region of interest" description="Disordered" evidence="12">
    <location>
        <begin position="905"/>
        <end position="950"/>
    </location>
</feature>
<keyword evidence="3 10" id="KW-0493">Microtubule</keyword>
<keyword evidence="4 10" id="KW-0547">Nucleotide-binding</keyword>
<name>A0A8E0RL97_9TREM</name>
<dbReference type="PROSITE" id="PS50067">
    <property type="entry name" value="KINESIN_MOTOR_2"/>
    <property type="match status" value="1"/>
</dbReference>
<dbReference type="InterPro" id="IPR027640">
    <property type="entry name" value="Kinesin-like_fam"/>
</dbReference>
<dbReference type="InterPro" id="IPR019821">
    <property type="entry name" value="Kinesin_motor_CS"/>
</dbReference>
<keyword evidence="8" id="KW-0206">Cytoskeleton</keyword>
<dbReference type="SMART" id="SM00129">
    <property type="entry name" value="KISc"/>
    <property type="match status" value="1"/>
</dbReference>
<dbReference type="InterPro" id="IPR036961">
    <property type="entry name" value="Kinesin_motor_dom_sf"/>
</dbReference>
<dbReference type="Pfam" id="PF00225">
    <property type="entry name" value="Kinesin"/>
    <property type="match status" value="1"/>
</dbReference>
<dbReference type="SUPFAM" id="SSF52540">
    <property type="entry name" value="P-loop containing nucleoside triphosphate hydrolases"/>
    <property type="match status" value="1"/>
</dbReference>
<dbReference type="GO" id="GO:0005524">
    <property type="term" value="F:ATP binding"/>
    <property type="evidence" value="ECO:0007669"/>
    <property type="project" value="UniProtKB-KW"/>
</dbReference>
<dbReference type="AlphaFoldDB" id="A0A8E0RL97"/>